<dbReference type="RefSeq" id="WP_133725899.1">
    <property type="nucleotide sequence ID" value="NZ_SOAN01000002.1"/>
</dbReference>
<dbReference type="EMBL" id="SOAN01000002">
    <property type="protein sequence ID" value="TDS86983.1"/>
    <property type="molecule type" value="Genomic_DNA"/>
</dbReference>
<dbReference type="PANTHER" id="PTHR42110:SF1">
    <property type="entry name" value="L-ASPARAGINASE, PUTATIVE (AFU_ORTHOLOGUE AFUA_3G11890)-RELATED"/>
    <property type="match status" value="1"/>
</dbReference>
<reference evidence="2 3" key="1">
    <citation type="submission" date="2019-03" db="EMBL/GenBank/DDBJ databases">
        <title>Genomic Encyclopedia of Type Strains, Phase III (KMG-III): the genomes of soil and plant-associated and newly described type strains.</title>
        <authorList>
            <person name="Whitman W."/>
        </authorList>
    </citation>
    <scope>NUCLEOTIDE SEQUENCE [LARGE SCALE GENOMIC DNA]</scope>
    <source>
        <strain evidence="2 3">DSM 27373</strain>
    </source>
</reference>
<evidence type="ECO:0000256" key="1">
    <source>
        <dbReference type="SAM" id="MobiDB-lite"/>
    </source>
</evidence>
<evidence type="ECO:0000313" key="2">
    <source>
        <dbReference type="EMBL" id="TDS86983.1"/>
    </source>
</evidence>
<accession>A0A4R7G668</accession>
<dbReference type="PANTHER" id="PTHR42110">
    <property type="entry name" value="L-ASPARAGINASE, PUTATIVE (AFU_ORTHOLOGUE AFUA_3G11890)-RELATED"/>
    <property type="match status" value="1"/>
</dbReference>
<comment type="caution">
    <text evidence="2">The sequence shown here is derived from an EMBL/GenBank/DDBJ whole genome shotgun (WGS) entry which is preliminary data.</text>
</comment>
<dbReference type="InterPro" id="IPR010349">
    <property type="entry name" value="Asparaginase_II"/>
</dbReference>
<dbReference type="Pfam" id="PF06089">
    <property type="entry name" value="Asparaginase_II"/>
    <property type="match status" value="1"/>
</dbReference>
<name>A0A4R7G668_9MICC</name>
<evidence type="ECO:0000313" key="3">
    <source>
        <dbReference type="Proteomes" id="UP000294506"/>
    </source>
</evidence>
<organism evidence="2 3">
    <name type="scientific">Nesterenkonia aurantiaca</name>
    <dbReference type="NCBI Taxonomy" id="1436010"/>
    <lineage>
        <taxon>Bacteria</taxon>
        <taxon>Bacillati</taxon>
        <taxon>Actinomycetota</taxon>
        <taxon>Actinomycetes</taxon>
        <taxon>Micrococcales</taxon>
        <taxon>Micrococcaceae</taxon>
        <taxon>Nesterenkonia</taxon>
    </lineage>
</organism>
<dbReference type="Proteomes" id="UP000294506">
    <property type="component" value="Unassembled WGS sequence"/>
</dbReference>
<feature type="compositionally biased region" description="Low complexity" evidence="1">
    <location>
        <begin position="7"/>
        <end position="34"/>
    </location>
</feature>
<sequence length="374" mass="38310">MNDARRSPVAPSVPSSSGASAGASVGTSAGSDAGTFEQPGLEPASVAESAELAVVTRAGVVESRHIGSAVLVGPDGVVLESIGAPERLMFPRSTLKPFQAIASLRSGALISPEAVALACGSHVGSRKHQELAASVLAAEGLDASALKCPAAWPARHQDLRVHLEAGKTETPLAFNCSGKHAAFLAATRTNGWRLNTYLERSHPLQRVIMDVITEYCGETPTVVGVDGCGAPAPALSLTGLARGFSKLTAATSRRDAEVHAFTVNQAMLDYPWAVHGRGEANTLVLEELGLTAKLGAEGVLVVGAPDGTAVAVKVLDGSSRATNLVALSMLAARGVIELDALGPVLRKIVKPITGGLGAEQVGSIRLAPALLERL</sequence>
<keyword evidence="3" id="KW-1185">Reference proteome</keyword>
<protein>
    <submittedName>
        <fullName evidence="2">Asparaginase</fullName>
    </submittedName>
</protein>
<feature type="region of interest" description="Disordered" evidence="1">
    <location>
        <begin position="1"/>
        <end position="40"/>
    </location>
</feature>
<gene>
    <name evidence="2" type="ORF">EV640_102278</name>
</gene>
<proteinExistence type="predicted"/>
<dbReference type="AlphaFoldDB" id="A0A4R7G668"/>